<dbReference type="InterPro" id="IPR000719">
    <property type="entry name" value="Prot_kinase_dom"/>
</dbReference>
<evidence type="ECO:0000259" key="9">
    <source>
        <dbReference type="PROSITE" id="PS50011"/>
    </source>
</evidence>
<name>A0A8S1T7U6_9CILI</name>
<protein>
    <recommendedName>
        <fullName evidence="1">non-specific serine/threonine protein kinase</fullName>
        <ecNumber evidence="1">2.7.11.1</ecNumber>
    </recommendedName>
</protein>
<reference evidence="10" key="1">
    <citation type="submission" date="2021-01" db="EMBL/GenBank/DDBJ databases">
        <authorList>
            <consortium name="Genoscope - CEA"/>
            <person name="William W."/>
        </authorList>
    </citation>
    <scope>NUCLEOTIDE SEQUENCE</scope>
</reference>
<evidence type="ECO:0000313" key="10">
    <source>
        <dbReference type="EMBL" id="CAD8146712.1"/>
    </source>
</evidence>
<dbReference type="PROSITE" id="PS50011">
    <property type="entry name" value="PROTEIN_KINASE_DOM"/>
    <property type="match status" value="1"/>
</dbReference>
<dbReference type="SMART" id="SM00220">
    <property type="entry name" value="S_TKc"/>
    <property type="match status" value="1"/>
</dbReference>
<sequence length="233" mass="27946">MKNNHILQFKRRSLFPKVYKERLKRSSQIAALKFNTFETAREFCLETEVIFFREYYLVWIGVLFEIFENYCEISENQFRIIAQQLLRIQQLKQLILGLLELCLQKVLYSSKGISFYMQKNQSKNNHKVDLWSLEVILYGLFVELPSFQAFQIYSLIQIIIIDPIKYPKNMSQEFINFLTRLLNMTPSYRLGRIILDHIYAIENWLNIIWLMKLKSLPKKVQLSINQQLNSTNK</sequence>
<dbReference type="GO" id="GO:0004674">
    <property type="term" value="F:protein serine/threonine kinase activity"/>
    <property type="evidence" value="ECO:0007669"/>
    <property type="project" value="UniProtKB-KW"/>
</dbReference>
<dbReference type="GO" id="GO:0005524">
    <property type="term" value="F:ATP binding"/>
    <property type="evidence" value="ECO:0007669"/>
    <property type="project" value="UniProtKB-KW"/>
</dbReference>
<organism evidence="10 11">
    <name type="scientific">Paramecium pentaurelia</name>
    <dbReference type="NCBI Taxonomy" id="43138"/>
    <lineage>
        <taxon>Eukaryota</taxon>
        <taxon>Sar</taxon>
        <taxon>Alveolata</taxon>
        <taxon>Ciliophora</taxon>
        <taxon>Intramacronucleata</taxon>
        <taxon>Oligohymenophorea</taxon>
        <taxon>Peniculida</taxon>
        <taxon>Parameciidae</taxon>
        <taxon>Paramecium</taxon>
    </lineage>
</organism>
<dbReference type="EC" id="2.7.11.1" evidence="1"/>
<comment type="catalytic activity">
    <reaction evidence="8">
        <text>L-seryl-[protein] + ATP = O-phospho-L-seryl-[protein] + ADP + H(+)</text>
        <dbReference type="Rhea" id="RHEA:17989"/>
        <dbReference type="Rhea" id="RHEA-COMP:9863"/>
        <dbReference type="Rhea" id="RHEA-COMP:11604"/>
        <dbReference type="ChEBI" id="CHEBI:15378"/>
        <dbReference type="ChEBI" id="CHEBI:29999"/>
        <dbReference type="ChEBI" id="CHEBI:30616"/>
        <dbReference type="ChEBI" id="CHEBI:83421"/>
        <dbReference type="ChEBI" id="CHEBI:456216"/>
        <dbReference type="EC" id="2.7.11.1"/>
    </reaction>
</comment>
<keyword evidence="6" id="KW-0067">ATP-binding</keyword>
<evidence type="ECO:0000256" key="7">
    <source>
        <dbReference type="ARBA" id="ARBA00047899"/>
    </source>
</evidence>
<dbReference type="GO" id="GO:0005737">
    <property type="term" value="C:cytoplasm"/>
    <property type="evidence" value="ECO:0007669"/>
    <property type="project" value="TreeGrafter"/>
</dbReference>
<evidence type="ECO:0000256" key="3">
    <source>
        <dbReference type="ARBA" id="ARBA00022679"/>
    </source>
</evidence>
<evidence type="ECO:0000256" key="8">
    <source>
        <dbReference type="ARBA" id="ARBA00048679"/>
    </source>
</evidence>
<evidence type="ECO:0000256" key="6">
    <source>
        <dbReference type="ARBA" id="ARBA00022840"/>
    </source>
</evidence>
<dbReference type="EMBL" id="CAJJDO010000016">
    <property type="protein sequence ID" value="CAD8146712.1"/>
    <property type="molecule type" value="Genomic_DNA"/>
</dbReference>
<evidence type="ECO:0000256" key="1">
    <source>
        <dbReference type="ARBA" id="ARBA00012513"/>
    </source>
</evidence>
<keyword evidence="5" id="KW-0418">Kinase</keyword>
<dbReference type="PANTHER" id="PTHR22983:SF6">
    <property type="entry name" value="SERINE_THREONINE-PROTEIN KINASE 36"/>
    <property type="match status" value="1"/>
</dbReference>
<dbReference type="PANTHER" id="PTHR22983">
    <property type="entry name" value="PROTEIN KINASE RELATED"/>
    <property type="match status" value="1"/>
</dbReference>
<evidence type="ECO:0000256" key="5">
    <source>
        <dbReference type="ARBA" id="ARBA00022777"/>
    </source>
</evidence>
<comment type="caution">
    <text evidence="10">The sequence shown here is derived from an EMBL/GenBank/DDBJ whole genome shotgun (WGS) entry which is preliminary data.</text>
</comment>
<dbReference type="AlphaFoldDB" id="A0A8S1T7U6"/>
<gene>
    <name evidence="10" type="ORF">PPENT_87.1.T0160014</name>
</gene>
<keyword evidence="2" id="KW-0723">Serine/threonine-protein kinase</keyword>
<proteinExistence type="predicted"/>
<keyword evidence="11" id="KW-1185">Reference proteome</keyword>
<evidence type="ECO:0000256" key="2">
    <source>
        <dbReference type="ARBA" id="ARBA00022527"/>
    </source>
</evidence>
<feature type="domain" description="Protein kinase" evidence="9">
    <location>
        <begin position="1"/>
        <end position="200"/>
    </location>
</feature>
<keyword evidence="4" id="KW-0547">Nucleotide-binding</keyword>
<evidence type="ECO:0000256" key="4">
    <source>
        <dbReference type="ARBA" id="ARBA00022741"/>
    </source>
</evidence>
<comment type="catalytic activity">
    <reaction evidence="7">
        <text>L-threonyl-[protein] + ATP = O-phospho-L-threonyl-[protein] + ADP + H(+)</text>
        <dbReference type="Rhea" id="RHEA:46608"/>
        <dbReference type="Rhea" id="RHEA-COMP:11060"/>
        <dbReference type="Rhea" id="RHEA-COMP:11605"/>
        <dbReference type="ChEBI" id="CHEBI:15378"/>
        <dbReference type="ChEBI" id="CHEBI:30013"/>
        <dbReference type="ChEBI" id="CHEBI:30616"/>
        <dbReference type="ChEBI" id="CHEBI:61977"/>
        <dbReference type="ChEBI" id="CHEBI:456216"/>
        <dbReference type="EC" id="2.7.11.1"/>
    </reaction>
</comment>
<evidence type="ECO:0000313" key="11">
    <source>
        <dbReference type="Proteomes" id="UP000689195"/>
    </source>
</evidence>
<keyword evidence="3" id="KW-0808">Transferase</keyword>
<dbReference type="Proteomes" id="UP000689195">
    <property type="component" value="Unassembled WGS sequence"/>
</dbReference>
<accession>A0A8S1T7U6</accession>